<keyword evidence="6 8" id="KW-1133">Transmembrane helix</keyword>
<dbReference type="AlphaFoldDB" id="A0A379AUA0"/>
<feature type="transmembrane region" description="Helical" evidence="8">
    <location>
        <begin position="331"/>
        <end position="353"/>
    </location>
</feature>
<evidence type="ECO:0000313" key="10">
    <source>
        <dbReference type="EMBL" id="SUB24703.1"/>
    </source>
</evidence>
<feature type="transmembrane region" description="Helical" evidence="8">
    <location>
        <begin position="160"/>
        <end position="178"/>
    </location>
</feature>
<feature type="transmembrane region" description="Helical" evidence="8">
    <location>
        <begin position="97"/>
        <end position="116"/>
    </location>
</feature>
<dbReference type="GO" id="GO:0015528">
    <property type="term" value="F:lactose:proton symporter activity"/>
    <property type="evidence" value="ECO:0007669"/>
    <property type="project" value="TreeGrafter"/>
</dbReference>
<evidence type="ECO:0000256" key="4">
    <source>
        <dbReference type="ARBA" id="ARBA00022519"/>
    </source>
</evidence>
<feature type="transmembrane region" description="Helical" evidence="8">
    <location>
        <begin position="295"/>
        <end position="319"/>
    </location>
</feature>
<evidence type="ECO:0000256" key="3">
    <source>
        <dbReference type="ARBA" id="ARBA00022475"/>
    </source>
</evidence>
<evidence type="ECO:0000256" key="7">
    <source>
        <dbReference type="ARBA" id="ARBA00023136"/>
    </source>
</evidence>
<feature type="domain" description="Major facilitator superfamily associated" evidence="9">
    <location>
        <begin position="11"/>
        <end position="361"/>
    </location>
</feature>
<dbReference type="InterPro" id="IPR024989">
    <property type="entry name" value="MFS_assoc_dom"/>
</dbReference>
<feature type="transmembrane region" description="Helical" evidence="8">
    <location>
        <begin position="240"/>
        <end position="259"/>
    </location>
</feature>
<accession>A0A379AUA0</accession>
<feature type="transmembrane region" description="Helical" evidence="8">
    <location>
        <begin position="207"/>
        <end position="228"/>
    </location>
</feature>
<dbReference type="NCBIfam" id="NF037955">
    <property type="entry name" value="mfs"/>
    <property type="match status" value="1"/>
</dbReference>
<feature type="transmembrane region" description="Helical" evidence="8">
    <location>
        <begin position="271"/>
        <end position="289"/>
    </location>
</feature>
<feature type="transmembrane region" description="Helical" evidence="8">
    <location>
        <begin position="41"/>
        <end position="61"/>
    </location>
</feature>
<dbReference type="InterPro" id="IPR036259">
    <property type="entry name" value="MFS_trans_sf"/>
</dbReference>
<evidence type="ECO:0000256" key="1">
    <source>
        <dbReference type="ARBA" id="ARBA00004429"/>
    </source>
</evidence>
<dbReference type="Proteomes" id="UP000255098">
    <property type="component" value="Unassembled WGS sequence"/>
</dbReference>
<dbReference type="NCBIfam" id="NF008346">
    <property type="entry name" value="PRK11128.1"/>
    <property type="match status" value="1"/>
</dbReference>
<evidence type="ECO:0000313" key="11">
    <source>
        <dbReference type="Proteomes" id="UP000255098"/>
    </source>
</evidence>
<keyword evidence="2" id="KW-0813">Transport</keyword>
<dbReference type="GO" id="GO:0005886">
    <property type="term" value="C:plasma membrane"/>
    <property type="evidence" value="ECO:0007669"/>
    <property type="project" value="UniProtKB-SubCell"/>
</dbReference>
<feature type="transmembrane region" description="Helical" evidence="8">
    <location>
        <begin position="136"/>
        <end position="154"/>
    </location>
</feature>
<comment type="subcellular location">
    <subcellularLocation>
        <location evidence="1">Cell inner membrane</location>
        <topology evidence="1">Multi-pass membrane protein</topology>
    </subcellularLocation>
</comment>
<dbReference type="RefSeq" id="WP_115249855.1">
    <property type="nucleotide sequence ID" value="NZ_UGSP01000001.1"/>
</dbReference>
<evidence type="ECO:0000259" key="9">
    <source>
        <dbReference type="Pfam" id="PF12832"/>
    </source>
</evidence>
<sequence>MLKLTPFQWSSFNFFGFYCAYGVIVPFLPIWLQQYGYDMELIGSLISLGYLCRFAGAIAFTKNLRHLDQLIPLTRLLTWLSVAVLLAVSWAVQSVWLLLPILAVFHMLNGAIMPVCDTIAASWHRQLGMDYGKSRLFGSFAFVVGSMTAGYLLGWLGESAIIGIIIGYLVFWGLGISLNPTQRFQEDQQEKNISSVRYLTLLKNPTTLRMVIATALIQGSHAACYAYGTIYWSANGISTSSISLLWSLGVIAEIIFFYFSKGLLKNWKIHYLTLFSATAAIIRWLTIAYTTDLSLLMFAQILHAFTYAMGHLAIIRYITSQPSEMIPKLQSIYFASSSCIMMALFTFISGIVYPYSAQMSFVLMAIFVIPALFLVPKRFAVDLKERVQA</sequence>
<evidence type="ECO:0000256" key="8">
    <source>
        <dbReference type="SAM" id="Phobius"/>
    </source>
</evidence>
<feature type="transmembrane region" description="Helical" evidence="8">
    <location>
        <begin position="359"/>
        <end position="376"/>
    </location>
</feature>
<dbReference type="PANTHER" id="PTHR23522:SF10">
    <property type="entry name" value="3-PHENYLPROPIONIC ACID TRANSPORTER-RELATED"/>
    <property type="match status" value="1"/>
</dbReference>
<evidence type="ECO:0000256" key="5">
    <source>
        <dbReference type="ARBA" id="ARBA00022692"/>
    </source>
</evidence>
<keyword evidence="4" id="KW-0997">Cell inner membrane</keyword>
<dbReference type="SUPFAM" id="SSF103473">
    <property type="entry name" value="MFS general substrate transporter"/>
    <property type="match status" value="1"/>
</dbReference>
<keyword evidence="7 8" id="KW-0472">Membrane</keyword>
<dbReference type="PIRSF" id="PIRSF004925">
    <property type="entry name" value="HcaT"/>
    <property type="match status" value="1"/>
</dbReference>
<dbReference type="InterPro" id="IPR026032">
    <property type="entry name" value="HcaT-like"/>
</dbReference>
<keyword evidence="3" id="KW-1003">Cell membrane</keyword>
<evidence type="ECO:0000256" key="2">
    <source>
        <dbReference type="ARBA" id="ARBA00022448"/>
    </source>
</evidence>
<dbReference type="Gene3D" id="1.20.1250.20">
    <property type="entry name" value="MFS general substrate transporter like domains"/>
    <property type="match status" value="2"/>
</dbReference>
<dbReference type="GeneID" id="300133946"/>
<gene>
    <name evidence="10" type="primary">hcaT_1</name>
    <name evidence="10" type="ORF">NCTC11297_01757</name>
</gene>
<dbReference type="PANTHER" id="PTHR23522">
    <property type="entry name" value="BLL5896 PROTEIN"/>
    <property type="match status" value="1"/>
</dbReference>
<evidence type="ECO:0000256" key="6">
    <source>
        <dbReference type="ARBA" id="ARBA00022989"/>
    </source>
</evidence>
<proteinExistence type="predicted"/>
<reference evidence="10 11" key="1">
    <citation type="submission" date="2018-06" db="EMBL/GenBank/DDBJ databases">
        <authorList>
            <consortium name="Pathogen Informatics"/>
            <person name="Doyle S."/>
        </authorList>
    </citation>
    <scope>NUCLEOTIDE SEQUENCE [LARGE SCALE GENOMIC DNA]</scope>
    <source>
        <strain evidence="11">NCTC 11297</strain>
    </source>
</reference>
<dbReference type="EMBL" id="UGSP01000001">
    <property type="protein sequence ID" value="SUB24703.1"/>
    <property type="molecule type" value="Genomic_DNA"/>
</dbReference>
<dbReference type="GO" id="GO:0030395">
    <property type="term" value="F:lactose binding"/>
    <property type="evidence" value="ECO:0007669"/>
    <property type="project" value="TreeGrafter"/>
</dbReference>
<keyword evidence="5 8" id="KW-0812">Transmembrane</keyword>
<name>A0A379AUA0_AVIAV</name>
<dbReference type="Pfam" id="PF12832">
    <property type="entry name" value="MFS_1_like"/>
    <property type="match status" value="1"/>
</dbReference>
<feature type="transmembrane region" description="Helical" evidence="8">
    <location>
        <begin position="73"/>
        <end position="91"/>
    </location>
</feature>
<protein>
    <submittedName>
        <fullName evidence="10">3-phenylpropionic acid transporter</fullName>
    </submittedName>
</protein>
<feature type="transmembrane region" description="Helical" evidence="8">
    <location>
        <begin position="12"/>
        <end position="35"/>
    </location>
</feature>
<keyword evidence="11" id="KW-1185">Reference proteome</keyword>
<organism evidence="10 11">
    <name type="scientific">Avibacterium avium</name>
    <name type="common">Pasteurella avium</name>
    <dbReference type="NCBI Taxonomy" id="751"/>
    <lineage>
        <taxon>Bacteria</taxon>
        <taxon>Pseudomonadati</taxon>
        <taxon>Pseudomonadota</taxon>
        <taxon>Gammaproteobacteria</taxon>
        <taxon>Pasteurellales</taxon>
        <taxon>Pasteurellaceae</taxon>
        <taxon>Avibacterium</taxon>
    </lineage>
</organism>